<organism evidence="7 9">
    <name type="scientific">Adineta steineri</name>
    <dbReference type="NCBI Taxonomy" id="433720"/>
    <lineage>
        <taxon>Eukaryota</taxon>
        <taxon>Metazoa</taxon>
        <taxon>Spiralia</taxon>
        <taxon>Gnathifera</taxon>
        <taxon>Rotifera</taxon>
        <taxon>Eurotatoria</taxon>
        <taxon>Bdelloidea</taxon>
        <taxon>Adinetida</taxon>
        <taxon>Adinetidae</taxon>
        <taxon>Adineta</taxon>
    </lineage>
</organism>
<reference evidence="7" key="1">
    <citation type="submission" date="2021-02" db="EMBL/GenBank/DDBJ databases">
        <authorList>
            <person name="Nowell W R."/>
        </authorList>
    </citation>
    <scope>NUCLEOTIDE SEQUENCE</scope>
</reference>
<feature type="region of interest" description="Disordered" evidence="3">
    <location>
        <begin position="64"/>
        <end position="96"/>
    </location>
</feature>
<feature type="domain" description="FUZ/MON1/HPS1 first Longin" evidence="4">
    <location>
        <begin position="124"/>
        <end position="242"/>
    </location>
</feature>
<comment type="similarity">
    <text evidence="1 2">Belongs to the MON1/SAND family.</text>
</comment>
<sequence length="527" mass="60713">MADRAVDRKYSFIDELTSALVSLPSFENDLTQKSDEPAVFDEEQESSYGLINLIRRNSLLEETTIDTTNTTETDDSQNSYPIDDSSDDTTKSTPITTKINSIDESLNRDDAEEVTMKLLRTPIKHVFILSENGKPVFTRYGDEDQLVTLTAVMETLVSFAEITQSNQLNYLKAGRCRIAFLHKEPLIFVLVTHKSEHSICLLQQLTYIYHQIISTLTLSRIKQKFIHQPNFDLRRWLSNAEKKLLNNIMDMYEHDLGMLMTSARCLILPAGIRNQIGHTIAQTIRGQKDMIFAITLAHGYLVTIARLRNYHLHPSDLYLLINLVNSSDAFKGVESWVPVCLPRFDTSGCLHAHISYLDDTCDVCLVLLTVNPEHFQILSNFKQTIYEKLNKSNLIPQIKLALDKDRLLSDEIACNDLRYFAYKSRGLSQYTSSKLLKPYITNEEHVRLFEAIRFVFARLHDPNHQLKIVYYKTEYESLLGWLAPGFELHVVFSPLVSLETVILCADRILSYIRREESQLFILRCEYF</sequence>
<dbReference type="AlphaFoldDB" id="A0A815E3A1"/>
<evidence type="ECO:0000256" key="1">
    <source>
        <dbReference type="ARBA" id="ARBA00008968"/>
    </source>
</evidence>
<gene>
    <name evidence="8" type="ORF">OKA104_LOCUS32751</name>
    <name evidence="7" type="ORF">VCS650_LOCUS31326</name>
</gene>
<dbReference type="Pfam" id="PF19036">
    <property type="entry name" value="Fuz_longin_1"/>
    <property type="match status" value="1"/>
</dbReference>
<evidence type="ECO:0000256" key="2">
    <source>
        <dbReference type="RuleBase" id="RU367048"/>
    </source>
</evidence>
<evidence type="ECO:0000313" key="7">
    <source>
        <dbReference type="EMBL" id="CAF1306116.1"/>
    </source>
</evidence>
<dbReference type="GO" id="GO:0035658">
    <property type="term" value="C:Mon1-Ccz1 complex"/>
    <property type="evidence" value="ECO:0007669"/>
    <property type="project" value="TreeGrafter"/>
</dbReference>
<accession>A0A815E3A1</accession>
<dbReference type="InterPro" id="IPR011012">
    <property type="entry name" value="Longin-like_dom_sf"/>
</dbReference>
<dbReference type="PANTHER" id="PTHR13027">
    <property type="entry name" value="SAND PROTEIN-RELATED"/>
    <property type="match status" value="1"/>
</dbReference>
<protein>
    <recommendedName>
        <fullName evidence="2">Vacuolar fusion protein MON1 homolog</fullName>
    </recommendedName>
</protein>
<dbReference type="Proteomes" id="UP000663891">
    <property type="component" value="Unassembled WGS sequence"/>
</dbReference>
<dbReference type="InterPro" id="IPR043970">
    <property type="entry name" value="FUZ/MON1/HPS1_longin_3"/>
</dbReference>
<dbReference type="EMBL" id="CAJOAY010004006">
    <property type="protein sequence ID" value="CAF4050490.1"/>
    <property type="molecule type" value="Genomic_DNA"/>
</dbReference>
<dbReference type="Pfam" id="PF19037">
    <property type="entry name" value="Fuz_longin_2"/>
    <property type="match status" value="1"/>
</dbReference>
<evidence type="ECO:0000313" key="8">
    <source>
        <dbReference type="EMBL" id="CAF4050490.1"/>
    </source>
</evidence>
<dbReference type="EMBL" id="CAJNON010000532">
    <property type="protein sequence ID" value="CAF1306116.1"/>
    <property type="molecule type" value="Genomic_DNA"/>
</dbReference>
<proteinExistence type="inferred from homology"/>
<dbReference type="PRINTS" id="PR01546">
    <property type="entry name" value="YEAST73DUF"/>
</dbReference>
<feature type="domain" description="FUZ/MON1/HPS1 second Longin" evidence="5">
    <location>
        <begin position="289"/>
        <end position="386"/>
    </location>
</feature>
<evidence type="ECO:0000256" key="3">
    <source>
        <dbReference type="SAM" id="MobiDB-lite"/>
    </source>
</evidence>
<dbReference type="GO" id="GO:0016192">
    <property type="term" value="P:vesicle-mediated transport"/>
    <property type="evidence" value="ECO:0007669"/>
    <property type="project" value="InterPro"/>
</dbReference>
<dbReference type="InterPro" id="IPR004353">
    <property type="entry name" value="Mon1"/>
</dbReference>
<dbReference type="Pfam" id="PF19038">
    <property type="entry name" value="Fuz_longin_3"/>
    <property type="match status" value="1"/>
</dbReference>
<dbReference type="Gene3D" id="3.30.450.60">
    <property type="match status" value="1"/>
</dbReference>
<comment type="caution">
    <text evidence="7">The sequence shown here is derived from an EMBL/GenBank/DDBJ whole genome shotgun (WGS) entry which is preliminary data.</text>
</comment>
<dbReference type="Proteomes" id="UP000663881">
    <property type="component" value="Unassembled WGS sequence"/>
</dbReference>
<dbReference type="InterPro" id="IPR043971">
    <property type="entry name" value="FUZ/MON1/HPS1_longin_2"/>
</dbReference>
<evidence type="ECO:0000259" key="4">
    <source>
        <dbReference type="Pfam" id="PF19036"/>
    </source>
</evidence>
<comment type="function">
    <text evidence="2">Plays an important role in membrane trafficking through the secretory apparatus.</text>
</comment>
<dbReference type="PANTHER" id="PTHR13027:SF7">
    <property type="entry name" value="VACUOLAR FUSION PROTEIN MON1 HOMOLOG"/>
    <property type="match status" value="1"/>
</dbReference>
<feature type="domain" description="FUZ/MON1/HPS1 third Longin" evidence="6">
    <location>
        <begin position="417"/>
        <end position="516"/>
    </location>
</feature>
<evidence type="ECO:0000313" key="9">
    <source>
        <dbReference type="Proteomes" id="UP000663891"/>
    </source>
</evidence>
<evidence type="ECO:0000259" key="5">
    <source>
        <dbReference type="Pfam" id="PF19037"/>
    </source>
</evidence>
<dbReference type="SUPFAM" id="SSF64356">
    <property type="entry name" value="SNARE-like"/>
    <property type="match status" value="1"/>
</dbReference>
<name>A0A815E3A1_9BILA</name>
<dbReference type="OrthoDB" id="272411at2759"/>
<evidence type="ECO:0000259" key="6">
    <source>
        <dbReference type="Pfam" id="PF19038"/>
    </source>
</evidence>
<dbReference type="InterPro" id="IPR043972">
    <property type="entry name" value="FUZ/MON1/HPS1_longin_1"/>
</dbReference>
<dbReference type="GO" id="GO:0006623">
    <property type="term" value="P:protein targeting to vacuole"/>
    <property type="evidence" value="ECO:0007669"/>
    <property type="project" value="UniProtKB-UniRule"/>
</dbReference>